<dbReference type="PRINTS" id="PR00315">
    <property type="entry name" value="ELONGATNFCT"/>
</dbReference>
<protein>
    <recommendedName>
        <fullName evidence="4">Eukaryotic translation initiation factor 5B</fullName>
        <ecNumber evidence="3">3.6.5.3</ecNumber>
    </recommendedName>
    <alternativeName>
        <fullName evidence="12">Translation initiation factor IF-2</fullName>
    </alternativeName>
</protein>
<keyword evidence="7" id="KW-0479">Metal-binding</keyword>
<keyword evidence="6" id="KW-0396">Initiation factor</keyword>
<dbReference type="Gene3D" id="2.40.30.10">
    <property type="entry name" value="Translation factors"/>
    <property type="match status" value="2"/>
</dbReference>
<dbReference type="GO" id="GO:0046872">
    <property type="term" value="F:metal ion binding"/>
    <property type="evidence" value="ECO:0007669"/>
    <property type="project" value="UniProtKB-KW"/>
</dbReference>
<dbReference type="InterPro" id="IPR023115">
    <property type="entry name" value="TIF_IF2_dom3"/>
</dbReference>
<keyword evidence="8" id="KW-0547">Nucleotide-binding</keyword>
<evidence type="ECO:0000256" key="1">
    <source>
        <dbReference type="ARBA" id="ARBA00004496"/>
    </source>
</evidence>
<evidence type="ECO:0000256" key="7">
    <source>
        <dbReference type="ARBA" id="ARBA00022723"/>
    </source>
</evidence>
<organism evidence="15">
    <name type="scientific">Arcella intermedia</name>
    <dbReference type="NCBI Taxonomy" id="1963864"/>
    <lineage>
        <taxon>Eukaryota</taxon>
        <taxon>Amoebozoa</taxon>
        <taxon>Tubulinea</taxon>
        <taxon>Elardia</taxon>
        <taxon>Arcellinida</taxon>
        <taxon>Sphaerothecina</taxon>
        <taxon>Arcellidae</taxon>
        <taxon>Arcella</taxon>
    </lineage>
</organism>
<dbReference type="Pfam" id="PF11987">
    <property type="entry name" value="IF-2"/>
    <property type="match status" value="1"/>
</dbReference>
<dbReference type="Gene3D" id="3.40.50.10050">
    <property type="entry name" value="Translation initiation factor IF- 2, domain 3"/>
    <property type="match status" value="1"/>
</dbReference>
<dbReference type="SUPFAM" id="SSF52156">
    <property type="entry name" value="Initiation factor IF2/eIF5b, domain 3"/>
    <property type="match status" value="1"/>
</dbReference>
<evidence type="ECO:0000256" key="8">
    <source>
        <dbReference type="ARBA" id="ARBA00022741"/>
    </source>
</evidence>
<dbReference type="FunFam" id="2.40.30.10:FF:000013">
    <property type="entry name" value="eukaryotic translation initiation factor 5B"/>
    <property type="match status" value="1"/>
</dbReference>
<dbReference type="GO" id="GO:0003924">
    <property type="term" value="F:GTPase activity"/>
    <property type="evidence" value="ECO:0007669"/>
    <property type="project" value="InterPro"/>
</dbReference>
<evidence type="ECO:0000256" key="4">
    <source>
        <dbReference type="ARBA" id="ARBA00013824"/>
    </source>
</evidence>
<feature type="compositionally biased region" description="Basic and acidic residues" evidence="13">
    <location>
        <begin position="157"/>
        <end position="168"/>
    </location>
</feature>
<dbReference type="PANTHER" id="PTHR43381">
    <property type="entry name" value="TRANSLATION INITIATION FACTOR IF-2-RELATED"/>
    <property type="match status" value="1"/>
</dbReference>
<comment type="subcellular location">
    <subcellularLocation>
        <location evidence="1">Cytoplasm</location>
    </subcellularLocation>
</comment>
<evidence type="ECO:0000256" key="10">
    <source>
        <dbReference type="ARBA" id="ARBA00022917"/>
    </source>
</evidence>
<dbReference type="NCBIfam" id="TIGR00231">
    <property type="entry name" value="small_GTP"/>
    <property type="match status" value="1"/>
</dbReference>
<evidence type="ECO:0000256" key="9">
    <source>
        <dbReference type="ARBA" id="ARBA00022801"/>
    </source>
</evidence>
<sequence>MTGAAALAAKALKKRQDNEERLRKEEEVRIRLEKEEEERSKREEEERQKEKKRLQEENKKRREEQAEQRKKIEAQKKREQVILKYGLDPKMVRGLNPDTSGGGITARGGRARKAQESKEQKSESQPIEPENTFAEPVELKKEEVQPVSQPEPEVDWEEKAGVGTKSEEGELDWEEQADAMNNPAPAKEPEKKKVMEVQQCTTAVQPEPKIVKQEVAKKQKEKPEKQSKEITPNKTKLRSAICCVLGHVDTGKTKLLDKMRSSDVQGGEAGGITQQIGATFFPLQNIKEMTSKIEENLKKQFAYKLPGLLVIDTPGHESFMNLRSRGSSLCDIAILVVDIMHGVEPQTRESLNLLRKRKTPFVVALNKVDRCYGWKAKAGSPISISLQNQEASTKLEFEDRVKATIADLAAEGLNAELYYKNKDLRKVISLVPTSALSGEGIPDLLLLLVQLSQNLMADKLLELSSLNCTVLEVKKTTGHGTTLDVILANGVLNQGDRIMICSLSGEPIITTIKSILMPPAATELRVKSEYTCVKTARAAIGCKIDAPGIDNAVAGSPLFVINPGDDLEAYKKQVSSSLNYLNGKIEKSGVGVYVQTSTLGSMEALLEYLKEDCKIPVCGIRIGPVHKIDVMKASAMVERKKEYAVILAFDVEVTEEARVLAHKSGVRIFEAEIIYHLFDQFKEYTEQLKADEIAEVNKNVIVFPCILRIIGKEMVFNKRNPIVCGVHVEGGILKLNTPIVVMPKPEKDEPQQKLELGIVRKIEREKGVEIKEAKVGDEVSVEITVTDEKKQKYMYGRHFNETDLLYSQITREAIDALKTYYTELVLQRDVYDCIVQLKLVLGIN</sequence>
<feature type="compositionally biased region" description="Basic and acidic residues" evidence="13">
    <location>
        <begin position="113"/>
        <end position="122"/>
    </location>
</feature>
<dbReference type="InterPro" id="IPR036925">
    <property type="entry name" value="TIF_IF2_dom3_sf"/>
</dbReference>
<evidence type="ECO:0000256" key="11">
    <source>
        <dbReference type="ARBA" id="ARBA00023134"/>
    </source>
</evidence>
<dbReference type="GO" id="GO:0005525">
    <property type="term" value="F:GTP binding"/>
    <property type="evidence" value="ECO:0007669"/>
    <property type="project" value="UniProtKB-KW"/>
</dbReference>
<evidence type="ECO:0000259" key="14">
    <source>
        <dbReference type="PROSITE" id="PS51722"/>
    </source>
</evidence>
<dbReference type="EC" id="3.6.5.3" evidence="3"/>
<keyword evidence="11" id="KW-0342">GTP-binding</keyword>
<keyword evidence="5" id="KW-0963">Cytoplasm</keyword>
<dbReference type="Pfam" id="PF00009">
    <property type="entry name" value="GTP_EFTU"/>
    <property type="match status" value="1"/>
</dbReference>
<evidence type="ECO:0000256" key="3">
    <source>
        <dbReference type="ARBA" id="ARBA00011986"/>
    </source>
</evidence>
<dbReference type="AlphaFoldDB" id="A0A6B2KXC4"/>
<evidence type="ECO:0000256" key="6">
    <source>
        <dbReference type="ARBA" id="ARBA00022540"/>
    </source>
</evidence>
<dbReference type="EMBL" id="GIBP01000420">
    <property type="protein sequence ID" value="NDV29389.1"/>
    <property type="molecule type" value="Transcribed_RNA"/>
</dbReference>
<feature type="region of interest" description="Disordered" evidence="13">
    <location>
        <begin position="212"/>
        <end position="232"/>
    </location>
</feature>
<accession>A0A6B2KXC4</accession>
<dbReference type="InterPro" id="IPR015760">
    <property type="entry name" value="TIF_IF2"/>
</dbReference>
<dbReference type="InterPro" id="IPR029459">
    <property type="entry name" value="EFTU-type"/>
</dbReference>
<dbReference type="GO" id="GO:0003743">
    <property type="term" value="F:translation initiation factor activity"/>
    <property type="evidence" value="ECO:0007669"/>
    <property type="project" value="UniProtKB-KW"/>
</dbReference>
<feature type="compositionally biased region" description="Basic and acidic residues" evidence="13">
    <location>
        <begin position="212"/>
        <end position="228"/>
    </location>
</feature>
<dbReference type="InterPro" id="IPR027417">
    <property type="entry name" value="P-loop_NTPase"/>
</dbReference>
<feature type="domain" description="Tr-type G" evidence="14">
    <location>
        <begin position="237"/>
        <end position="456"/>
    </location>
</feature>
<feature type="region of interest" description="Disordered" evidence="13">
    <location>
        <begin position="1"/>
        <end position="191"/>
    </location>
</feature>
<evidence type="ECO:0000313" key="15">
    <source>
        <dbReference type="EMBL" id="NDV29389.1"/>
    </source>
</evidence>
<evidence type="ECO:0000256" key="2">
    <source>
        <dbReference type="ARBA" id="ARBA00007733"/>
    </source>
</evidence>
<evidence type="ECO:0000256" key="13">
    <source>
        <dbReference type="SAM" id="MobiDB-lite"/>
    </source>
</evidence>
<name>A0A6B2KXC4_9EUKA</name>
<dbReference type="GO" id="GO:0005739">
    <property type="term" value="C:mitochondrion"/>
    <property type="evidence" value="ECO:0007669"/>
    <property type="project" value="TreeGrafter"/>
</dbReference>
<proteinExistence type="inferred from homology"/>
<dbReference type="Gene3D" id="3.40.50.300">
    <property type="entry name" value="P-loop containing nucleotide triphosphate hydrolases"/>
    <property type="match status" value="1"/>
</dbReference>
<dbReference type="InterPro" id="IPR009000">
    <property type="entry name" value="Transl_B-barrel_sf"/>
</dbReference>
<feature type="compositionally biased region" description="Basic and acidic residues" evidence="13">
    <location>
        <begin position="14"/>
        <end position="81"/>
    </location>
</feature>
<dbReference type="Pfam" id="PF14578">
    <property type="entry name" value="GTP_EFTU_D4"/>
    <property type="match status" value="1"/>
</dbReference>
<keyword evidence="9" id="KW-0378">Hydrolase</keyword>
<dbReference type="NCBIfam" id="NF003078">
    <property type="entry name" value="PRK04004.1"/>
    <property type="match status" value="1"/>
</dbReference>
<dbReference type="InterPro" id="IPR000795">
    <property type="entry name" value="T_Tr_GTP-bd_dom"/>
</dbReference>
<dbReference type="FunFam" id="3.40.50.300:FF:000112">
    <property type="entry name" value="Eukaryotic translation initiation factor 5B"/>
    <property type="match status" value="1"/>
</dbReference>
<dbReference type="SUPFAM" id="SSF52540">
    <property type="entry name" value="P-loop containing nucleoside triphosphate hydrolases"/>
    <property type="match status" value="1"/>
</dbReference>
<dbReference type="PANTHER" id="PTHR43381:SF4">
    <property type="entry name" value="EUKARYOTIC TRANSLATION INITIATION FACTOR 5B"/>
    <property type="match status" value="1"/>
</dbReference>
<evidence type="ECO:0000256" key="5">
    <source>
        <dbReference type="ARBA" id="ARBA00022490"/>
    </source>
</evidence>
<feature type="compositionally biased region" description="Low complexity" evidence="13">
    <location>
        <begin position="1"/>
        <end position="10"/>
    </location>
</feature>
<dbReference type="SUPFAM" id="SSF50447">
    <property type="entry name" value="Translation proteins"/>
    <property type="match status" value="1"/>
</dbReference>
<dbReference type="FunFam" id="3.40.50.10050:FF:000002">
    <property type="entry name" value="Eukaryotic translation initiation factor 5B"/>
    <property type="match status" value="1"/>
</dbReference>
<evidence type="ECO:0000256" key="12">
    <source>
        <dbReference type="ARBA" id="ARBA00032478"/>
    </source>
</evidence>
<dbReference type="InterPro" id="IPR005225">
    <property type="entry name" value="Small_GTP-bd"/>
</dbReference>
<keyword evidence="10" id="KW-0648">Protein biosynthesis</keyword>
<dbReference type="CDD" id="cd03703">
    <property type="entry name" value="aeIF5B_II"/>
    <property type="match status" value="1"/>
</dbReference>
<reference evidence="15" key="1">
    <citation type="journal article" date="2020" name="J. Eukaryot. Microbiol.">
        <title>De novo Sequencing, Assembly and Annotation of the Transcriptome for the Free-Living Testate Amoeba Arcella intermedia.</title>
        <authorList>
            <person name="Ribeiro G.M."/>
            <person name="Porfirio-Sousa A.L."/>
            <person name="Maurer-Alcala X.X."/>
            <person name="Katz L.A."/>
            <person name="Lahr D.J.G."/>
        </authorList>
    </citation>
    <scope>NUCLEOTIDE SEQUENCE</scope>
</reference>
<dbReference type="CDD" id="cd01887">
    <property type="entry name" value="IF2_eIF5B"/>
    <property type="match status" value="1"/>
</dbReference>
<comment type="similarity">
    <text evidence="2">Belongs to the TRAFAC class translation factor GTPase superfamily. Classic translation factor GTPase family. IF-2 subfamily.</text>
</comment>
<dbReference type="PROSITE" id="PS51722">
    <property type="entry name" value="G_TR_2"/>
    <property type="match status" value="1"/>
</dbReference>